<reference evidence="1" key="2">
    <citation type="journal article" date="2020" name="Nat. Commun.">
        <title>Large-scale genome sequencing of mycorrhizal fungi provides insights into the early evolution of symbiotic traits.</title>
        <authorList>
            <person name="Miyauchi S."/>
            <person name="Kiss E."/>
            <person name="Kuo A."/>
            <person name="Drula E."/>
            <person name="Kohler A."/>
            <person name="Sanchez-Garcia M."/>
            <person name="Morin E."/>
            <person name="Andreopoulos B."/>
            <person name="Barry K.W."/>
            <person name="Bonito G."/>
            <person name="Buee M."/>
            <person name="Carver A."/>
            <person name="Chen C."/>
            <person name="Cichocki N."/>
            <person name="Clum A."/>
            <person name="Culley D."/>
            <person name="Crous P.W."/>
            <person name="Fauchery L."/>
            <person name="Girlanda M."/>
            <person name="Hayes R.D."/>
            <person name="Keri Z."/>
            <person name="LaButti K."/>
            <person name="Lipzen A."/>
            <person name="Lombard V."/>
            <person name="Magnuson J."/>
            <person name="Maillard F."/>
            <person name="Murat C."/>
            <person name="Nolan M."/>
            <person name="Ohm R.A."/>
            <person name="Pangilinan J."/>
            <person name="Pereira M.F."/>
            <person name="Perotto S."/>
            <person name="Peter M."/>
            <person name="Pfister S."/>
            <person name="Riley R."/>
            <person name="Sitrit Y."/>
            <person name="Stielow J.B."/>
            <person name="Szollosi G."/>
            <person name="Zifcakova L."/>
            <person name="Stursova M."/>
            <person name="Spatafora J.W."/>
            <person name="Tedersoo L."/>
            <person name="Vaario L.M."/>
            <person name="Yamada A."/>
            <person name="Yan M."/>
            <person name="Wang P."/>
            <person name="Xu J."/>
            <person name="Bruns T."/>
            <person name="Baldrian P."/>
            <person name="Vilgalys R."/>
            <person name="Dunand C."/>
            <person name="Henrissat B."/>
            <person name="Grigoriev I.V."/>
            <person name="Hibbett D."/>
            <person name="Nagy L.G."/>
            <person name="Martin F.M."/>
        </authorList>
    </citation>
    <scope>NUCLEOTIDE SEQUENCE</scope>
    <source>
        <strain evidence="1">P2</strain>
    </source>
</reference>
<dbReference type="EMBL" id="MU117984">
    <property type="protein sequence ID" value="KAF9650507.1"/>
    <property type="molecule type" value="Genomic_DNA"/>
</dbReference>
<gene>
    <name evidence="1" type="ORF">BDM02DRAFT_3154824</name>
</gene>
<proteinExistence type="predicted"/>
<organism evidence="1 2">
    <name type="scientific">Thelephora ganbajun</name>
    <name type="common">Ganba fungus</name>
    <dbReference type="NCBI Taxonomy" id="370292"/>
    <lineage>
        <taxon>Eukaryota</taxon>
        <taxon>Fungi</taxon>
        <taxon>Dikarya</taxon>
        <taxon>Basidiomycota</taxon>
        <taxon>Agaricomycotina</taxon>
        <taxon>Agaricomycetes</taxon>
        <taxon>Thelephorales</taxon>
        <taxon>Thelephoraceae</taxon>
        <taxon>Thelephora</taxon>
    </lineage>
</organism>
<accession>A0ACB6ZLK6</accession>
<evidence type="ECO:0000313" key="1">
    <source>
        <dbReference type="EMBL" id="KAF9650507.1"/>
    </source>
</evidence>
<sequence length="371" mass="40206">MAAAIAASLPTVQTAPTPAAPRQETLPASWNKSIDAEAEIPITTVQIDGLVTTKIIKHSLDSGSNAHGLLLGLDLDGVLETSNCFPLPNQSPDEDEKSVKSVGRYQSQMLRSLSEVGSVDSVVGFYQSAKLGAFFKQSLVEAQAIHQEKLRHGGIVIVHDTTTTSRGNASFRAFRLTKPFIEAHRRHNFSSASLINQRLTFSNILEEIPVKIRTNPLLNSVLGTLTESHRSPLSCALPSEATTSAIPPTYSTLDIGSVGLTRNLEQLIEAVDNHKVEESNLAYLSRQIARERLKADQYITKRREENAARIAQGLAPLPEENISRLFKIPPEPSRLESMLLLGQIDGFSKSLASASSSGLVTMYAVKASSEA</sequence>
<protein>
    <submittedName>
        <fullName evidence="1">Uncharacterized protein</fullName>
    </submittedName>
</protein>
<comment type="caution">
    <text evidence="1">The sequence shown here is derived from an EMBL/GenBank/DDBJ whole genome shotgun (WGS) entry which is preliminary data.</text>
</comment>
<name>A0ACB6ZLK6_THEGA</name>
<reference evidence="1" key="1">
    <citation type="submission" date="2019-10" db="EMBL/GenBank/DDBJ databases">
        <authorList>
            <consortium name="DOE Joint Genome Institute"/>
            <person name="Kuo A."/>
            <person name="Miyauchi S."/>
            <person name="Kiss E."/>
            <person name="Drula E."/>
            <person name="Kohler A."/>
            <person name="Sanchez-Garcia M."/>
            <person name="Andreopoulos B."/>
            <person name="Barry K.W."/>
            <person name="Bonito G."/>
            <person name="Buee M."/>
            <person name="Carver A."/>
            <person name="Chen C."/>
            <person name="Cichocki N."/>
            <person name="Clum A."/>
            <person name="Culley D."/>
            <person name="Crous P.W."/>
            <person name="Fauchery L."/>
            <person name="Girlanda M."/>
            <person name="Hayes R."/>
            <person name="Keri Z."/>
            <person name="Labutti K."/>
            <person name="Lipzen A."/>
            <person name="Lombard V."/>
            <person name="Magnuson J."/>
            <person name="Maillard F."/>
            <person name="Morin E."/>
            <person name="Murat C."/>
            <person name="Nolan M."/>
            <person name="Ohm R."/>
            <person name="Pangilinan J."/>
            <person name="Pereira M."/>
            <person name="Perotto S."/>
            <person name="Peter M."/>
            <person name="Riley R."/>
            <person name="Sitrit Y."/>
            <person name="Stielow B."/>
            <person name="Szollosi G."/>
            <person name="Zifcakova L."/>
            <person name="Stursova M."/>
            <person name="Spatafora J.W."/>
            <person name="Tedersoo L."/>
            <person name="Vaario L.-M."/>
            <person name="Yamada A."/>
            <person name="Yan M."/>
            <person name="Wang P."/>
            <person name="Xu J."/>
            <person name="Bruns T."/>
            <person name="Baldrian P."/>
            <person name="Vilgalys R."/>
            <person name="Henrissat B."/>
            <person name="Grigoriev I.V."/>
            <person name="Hibbett D."/>
            <person name="Nagy L.G."/>
            <person name="Martin F.M."/>
        </authorList>
    </citation>
    <scope>NUCLEOTIDE SEQUENCE</scope>
    <source>
        <strain evidence="1">P2</strain>
    </source>
</reference>
<evidence type="ECO:0000313" key="2">
    <source>
        <dbReference type="Proteomes" id="UP000886501"/>
    </source>
</evidence>
<dbReference type="Proteomes" id="UP000886501">
    <property type="component" value="Unassembled WGS sequence"/>
</dbReference>
<keyword evidence="2" id="KW-1185">Reference proteome</keyword>